<organism evidence="9 10">
    <name type="scientific">Malus baccata</name>
    <name type="common">Siberian crab apple</name>
    <name type="synonym">Pyrus baccata</name>
    <dbReference type="NCBI Taxonomy" id="106549"/>
    <lineage>
        <taxon>Eukaryota</taxon>
        <taxon>Viridiplantae</taxon>
        <taxon>Streptophyta</taxon>
        <taxon>Embryophyta</taxon>
        <taxon>Tracheophyta</taxon>
        <taxon>Spermatophyta</taxon>
        <taxon>Magnoliopsida</taxon>
        <taxon>eudicotyledons</taxon>
        <taxon>Gunneridae</taxon>
        <taxon>Pentapetalae</taxon>
        <taxon>rosids</taxon>
        <taxon>fabids</taxon>
        <taxon>Rosales</taxon>
        <taxon>Rosaceae</taxon>
        <taxon>Amygdaloideae</taxon>
        <taxon>Maleae</taxon>
        <taxon>Malus</taxon>
    </lineage>
</organism>
<dbReference type="PROSITE" id="PS50157">
    <property type="entry name" value="ZINC_FINGER_C2H2_2"/>
    <property type="match status" value="2"/>
</dbReference>
<sequence>MGNKGDVSVCDDIVKLVDCISECKNVSVEKKVFEFSENNFRFANDEEKNVEMEDMFFRGKREHKCRLCNKVFGTYQALGGHQRVHKSTSTTSVVNIEDYENKIPINKFSEMEYSCKLAKPECNDNPAEENKTEKVIENKGHKCSICLKMFATGQALGGHKKVHFGKDTETGAEESRVLKHQFIRHLRCI</sequence>
<dbReference type="PANTHER" id="PTHR45988:SF18">
    <property type="entry name" value="C2H2-TYPE ZINC FINGER FAMILY PROTEIN"/>
    <property type="match status" value="1"/>
</dbReference>
<dbReference type="InterPro" id="IPR044653">
    <property type="entry name" value="AZF1/2/3-like"/>
</dbReference>
<dbReference type="SUPFAM" id="SSF57667">
    <property type="entry name" value="beta-beta-alpha zinc fingers"/>
    <property type="match status" value="1"/>
</dbReference>
<gene>
    <name evidence="9" type="ORF">C1H46_028359</name>
</gene>
<evidence type="ECO:0000256" key="7">
    <source>
        <dbReference type="PROSITE-ProRule" id="PRU00042"/>
    </source>
</evidence>
<name>A0A540LHY5_MALBA</name>
<evidence type="ECO:0000256" key="2">
    <source>
        <dbReference type="ARBA" id="ARBA00022737"/>
    </source>
</evidence>
<keyword evidence="5" id="KW-0805">Transcription regulation</keyword>
<accession>A0A540LHY5</accession>
<keyword evidence="10" id="KW-1185">Reference proteome</keyword>
<feature type="domain" description="C2H2-type" evidence="8">
    <location>
        <begin position="141"/>
        <end position="168"/>
    </location>
</feature>
<dbReference type="Pfam" id="PF13912">
    <property type="entry name" value="zf-C2H2_6"/>
    <property type="match status" value="2"/>
</dbReference>
<dbReference type="InterPro" id="IPR013087">
    <property type="entry name" value="Znf_C2H2_type"/>
</dbReference>
<evidence type="ECO:0000256" key="4">
    <source>
        <dbReference type="ARBA" id="ARBA00022833"/>
    </source>
</evidence>
<comment type="caution">
    <text evidence="9">The sequence shown here is derived from an EMBL/GenBank/DDBJ whole genome shotgun (WGS) entry which is preliminary data.</text>
</comment>
<evidence type="ECO:0000256" key="5">
    <source>
        <dbReference type="ARBA" id="ARBA00023015"/>
    </source>
</evidence>
<dbReference type="SMART" id="SM00355">
    <property type="entry name" value="ZnF_C2H2"/>
    <property type="match status" value="2"/>
</dbReference>
<keyword evidence="3 7" id="KW-0863">Zinc-finger</keyword>
<dbReference type="Gene3D" id="3.30.160.60">
    <property type="entry name" value="Classic Zinc Finger"/>
    <property type="match status" value="1"/>
</dbReference>
<evidence type="ECO:0000256" key="6">
    <source>
        <dbReference type="ARBA" id="ARBA00023163"/>
    </source>
</evidence>
<feature type="domain" description="C2H2-type" evidence="8">
    <location>
        <begin position="63"/>
        <end position="90"/>
    </location>
</feature>
<dbReference type="PROSITE" id="PS00028">
    <property type="entry name" value="ZINC_FINGER_C2H2_1"/>
    <property type="match status" value="2"/>
</dbReference>
<dbReference type="AlphaFoldDB" id="A0A540LHY5"/>
<evidence type="ECO:0000313" key="9">
    <source>
        <dbReference type="EMBL" id="TQD86085.1"/>
    </source>
</evidence>
<dbReference type="GO" id="GO:0003700">
    <property type="term" value="F:DNA-binding transcription factor activity"/>
    <property type="evidence" value="ECO:0007669"/>
    <property type="project" value="InterPro"/>
</dbReference>
<protein>
    <recommendedName>
        <fullName evidence="8">C2H2-type domain-containing protein</fullName>
    </recommendedName>
</protein>
<keyword evidence="1" id="KW-0479">Metal-binding</keyword>
<evidence type="ECO:0000259" key="8">
    <source>
        <dbReference type="PROSITE" id="PS50157"/>
    </source>
</evidence>
<dbReference type="Proteomes" id="UP000315295">
    <property type="component" value="Unassembled WGS sequence"/>
</dbReference>
<evidence type="ECO:0000313" key="10">
    <source>
        <dbReference type="Proteomes" id="UP000315295"/>
    </source>
</evidence>
<evidence type="ECO:0000256" key="3">
    <source>
        <dbReference type="ARBA" id="ARBA00022771"/>
    </source>
</evidence>
<keyword evidence="2" id="KW-0677">Repeat</keyword>
<keyword evidence="6" id="KW-0804">Transcription</keyword>
<dbReference type="GO" id="GO:0008270">
    <property type="term" value="F:zinc ion binding"/>
    <property type="evidence" value="ECO:0007669"/>
    <property type="project" value="UniProtKB-KW"/>
</dbReference>
<dbReference type="GO" id="GO:0000976">
    <property type="term" value="F:transcription cis-regulatory region binding"/>
    <property type="evidence" value="ECO:0007669"/>
    <property type="project" value="TreeGrafter"/>
</dbReference>
<dbReference type="STRING" id="106549.A0A540LHY5"/>
<keyword evidence="4" id="KW-0862">Zinc</keyword>
<proteinExistence type="predicted"/>
<dbReference type="InterPro" id="IPR036236">
    <property type="entry name" value="Znf_C2H2_sf"/>
</dbReference>
<reference evidence="9 10" key="1">
    <citation type="journal article" date="2019" name="G3 (Bethesda)">
        <title>Sequencing of a Wild Apple (Malus baccata) Genome Unravels the Differences Between Cultivated and Wild Apple Species Regarding Disease Resistance and Cold Tolerance.</title>
        <authorList>
            <person name="Chen X."/>
        </authorList>
    </citation>
    <scope>NUCLEOTIDE SEQUENCE [LARGE SCALE GENOMIC DNA]</scope>
    <source>
        <strain evidence="10">cv. Shandingzi</strain>
        <tissue evidence="9">Leaves</tissue>
    </source>
</reference>
<dbReference type="EMBL" id="VIEB01000576">
    <property type="protein sequence ID" value="TQD86085.1"/>
    <property type="molecule type" value="Genomic_DNA"/>
</dbReference>
<dbReference type="PANTHER" id="PTHR45988">
    <property type="entry name" value="C2H2 TYPE ZINC FINGER TRANSCRIPTION FACTOR FAMILY-RELATED"/>
    <property type="match status" value="1"/>
</dbReference>
<evidence type="ECO:0000256" key="1">
    <source>
        <dbReference type="ARBA" id="ARBA00022723"/>
    </source>
</evidence>
<dbReference type="GO" id="GO:0005634">
    <property type="term" value="C:nucleus"/>
    <property type="evidence" value="ECO:0007669"/>
    <property type="project" value="TreeGrafter"/>
</dbReference>